<accession>A0A066VRK7</accession>
<dbReference type="GeneID" id="25261873"/>
<protein>
    <submittedName>
        <fullName evidence="1">Uncharacterized protein</fullName>
    </submittedName>
</protein>
<dbReference type="InParanoid" id="A0A066VRK7"/>
<dbReference type="EMBL" id="JMSN01000080">
    <property type="protein sequence ID" value="KDN41424.1"/>
    <property type="molecule type" value="Genomic_DNA"/>
</dbReference>
<comment type="caution">
    <text evidence="1">The sequence shown here is derived from an EMBL/GenBank/DDBJ whole genome shotgun (WGS) entry which is preliminary data.</text>
</comment>
<gene>
    <name evidence="1" type="ORF">K437DRAFT_176648</name>
</gene>
<keyword evidence="2" id="KW-1185">Reference proteome</keyword>
<organism evidence="1 2">
    <name type="scientific">Tilletiaria anomala (strain ATCC 24038 / CBS 436.72 / UBC 951)</name>
    <dbReference type="NCBI Taxonomy" id="1037660"/>
    <lineage>
        <taxon>Eukaryota</taxon>
        <taxon>Fungi</taxon>
        <taxon>Dikarya</taxon>
        <taxon>Basidiomycota</taxon>
        <taxon>Ustilaginomycotina</taxon>
        <taxon>Exobasidiomycetes</taxon>
        <taxon>Georgefischeriales</taxon>
        <taxon>Tilletiariaceae</taxon>
        <taxon>Tilletiaria</taxon>
    </lineage>
</organism>
<dbReference type="RefSeq" id="XP_013241714.1">
    <property type="nucleotide sequence ID" value="XM_013386260.1"/>
</dbReference>
<sequence length="150" mass="16531">MDVVNRGPLIASQWHPPPLCKFHAGPKANRRIALPPLGESGAVADGRFTLRGMIWPFSSVSFGMEVRHSSFAITRSLHSSPRSFTRLDWLLAICRPQTLSLTSRINPCACWLPACALPMNTKQGRGQIERLQAFSEQQGAGLPTILRLSL</sequence>
<name>A0A066VRK7_TILAU</name>
<dbReference type="HOGENOM" id="CLU_1741845_0_0_1"/>
<reference evidence="1 2" key="1">
    <citation type="submission" date="2014-05" db="EMBL/GenBank/DDBJ databases">
        <title>Draft genome sequence of a rare smut relative, Tilletiaria anomala UBC 951.</title>
        <authorList>
            <consortium name="DOE Joint Genome Institute"/>
            <person name="Toome M."/>
            <person name="Kuo A."/>
            <person name="Henrissat B."/>
            <person name="Lipzen A."/>
            <person name="Tritt A."/>
            <person name="Yoshinaga Y."/>
            <person name="Zane M."/>
            <person name="Barry K."/>
            <person name="Grigoriev I.V."/>
            <person name="Spatafora J.W."/>
            <person name="Aimea M.C."/>
        </authorList>
    </citation>
    <scope>NUCLEOTIDE SEQUENCE [LARGE SCALE GENOMIC DNA]</scope>
    <source>
        <strain evidence="1 2">UBC 951</strain>
    </source>
</reference>
<evidence type="ECO:0000313" key="2">
    <source>
        <dbReference type="Proteomes" id="UP000027361"/>
    </source>
</evidence>
<evidence type="ECO:0000313" key="1">
    <source>
        <dbReference type="EMBL" id="KDN41424.1"/>
    </source>
</evidence>
<dbReference type="Proteomes" id="UP000027361">
    <property type="component" value="Unassembled WGS sequence"/>
</dbReference>
<dbReference type="AlphaFoldDB" id="A0A066VRK7"/>
<proteinExistence type="predicted"/>